<dbReference type="CDD" id="cd17718">
    <property type="entry name" value="BRCT_TopBP1_rpt3"/>
    <property type="match status" value="1"/>
</dbReference>
<feature type="compositionally biased region" description="Polar residues" evidence="15">
    <location>
        <begin position="827"/>
        <end position="843"/>
    </location>
</feature>
<feature type="domain" description="BRCT" evidence="16">
    <location>
        <begin position="1297"/>
        <end position="1375"/>
    </location>
</feature>
<dbReference type="InterPro" id="IPR049936">
    <property type="entry name" value="TopBP1_BRCT_8"/>
</dbReference>
<sequence length="1538" mass="170484">MLLLRPATAIIINARSCRWYRVTMSKAEKVAFIVKFVESEGSKKDCAAKAYEAILELQSEKYLKTITEDDVLRMDKKDKSLFVFTSFTSPAFLHCKKLGCRIVSPLVVLYCLQQQRCVPKAEKPVYNMAMADVTICCTSMDRAIREELMDLVQLMGGWAYSDLNVSVTHLIAEEVGSKKYLVAASLSKPILLPTWVKACWEKSQDSLFRYTDLPLEDYLCPVLRGCSVCVTGLSSTERKEVQRLCEQHGANYTGQLKMNECTHLIVNEPTGQKYECARKWNVYCVSLHWLFDSIEKGYCQDESRYTVERNASKTTRPHTSTPTGTNKKDEGPSLLGLSNISVNTSRTINDTALTDNGTVSHLEAPDPIESLDLTVCPADDLLDGCKLYLCGLPGNKLEKLRRLVNAAGGLRFNQPSEELSHVVMGELDQDLNNFLSKATHRPHVVTVKWLIDSFSKGTLLPEASYLHPDCLPPAPADVVVPGYHTPKSRISTGPPAGSPSTPGRKKADEDLLSQYMDDDPTVIDMPPPPPAESKSRKSISTTAELQPESWVPNHTNGTESTLQEASEAGLFFGKRFLLVGFGTEAEAQLSLLVTEHGGKVLIGRSRVVADYAVVPLLGCSVEATVEEVVTDTWLVMCVEKECVLQLSSHPFFTPVPVMDGQFPLKDCVLSVSQFTGAERESLVELAKHLGADVQDYFVRLANQKKGMLASTHLVLQSPEGTKYQAAKKWGLPAVTMHWILESARTGKRAEEGRFLVDLPPSPERDEESFVGGSQKQIMPPAARSSPEIPLLGPRSGKAVTPLDLGRFQSKVFRSVLDEMKPKEDISTPKQNQEGGRRNPLQNEASLQLDTPSRFLNRDQLFRPSFNVKDALGAMETPGGASKPGKRIETPLTDVINRNLKVALANSTRNNVSEMQAVSASPQLAKTAEKESPRKEAGPLSGVVVCVGKKLSKMQSELNAIAASLGADFRWACDDTVTHYIYQGRVGDNTREYRGVKERGLHVVSQYWLQACADEQRHVPESLYPFTYNPKMSLNLSQVPSNSQRSPPLTRTQRKDIRETKEDEFVHNPTQEAATQRRVSDGSTDQEEMNDSTERRETLEMRENLQRQLQEIMSATKLTTGRRTSVRLARMGSGGADSGPHTPEGSRVGRSGNRRTLEALRVPREAAMDMNTEPSQSEQIVWDDPTAREERAKLADNLQWPGSPSQHSEPLAPPQTADSGPQLRDSMTDSELVEMAACDVIEQHMNKKVLTPPPEEPENDVLTPEAPSIAFPLANPAVAPEPQEKKKEEKQPPRFQLSSLSPQERIDYSHLIEELGGVVLDKQSFDPSCTHIIVGTPLRNEKYLAAMAAGKWILHRSYLEACRSVGLFIQEEEFEWGNSSILDALPSITSQQKRLALAGMRWRKSLQGHSEHEGAFSGWTVMLNIDQSRESGFRRLLQSGGAKVLPGPSPSLYKEATHLFADFSRLKPGDFRVDVLEATSQGVTCLKPEYIADYLMQEPTPPIELYHLAEAPSEEAPGTPSRKRKAAAETSRLKKSRVN</sequence>
<feature type="domain" description="BRCT" evidence="16">
    <location>
        <begin position="659"/>
        <end position="756"/>
    </location>
</feature>
<dbReference type="CDD" id="cd17737">
    <property type="entry name" value="BRCT_TopBP1_rpt1"/>
    <property type="match status" value="1"/>
</dbReference>
<dbReference type="CDD" id="cd17749">
    <property type="entry name" value="BRCT_TopBP1_rpt4"/>
    <property type="match status" value="1"/>
</dbReference>
<dbReference type="FunFam" id="3.40.50.10190:FF:000018">
    <property type="entry name" value="DNA topoisomerase 2-binding protein 1"/>
    <property type="match status" value="1"/>
</dbReference>
<accession>A0A3Q2VM83</accession>
<keyword evidence="13" id="KW-0539">Nucleus</keyword>
<dbReference type="PROSITE" id="PS50172">
    <property type="entry name" value="BRCT"/>
    <property type="match status" value="8"/>
</dbReference>
<feature type="region of interest" description="Disordered" evidence="15">
    <location>
        <begin position="482"/>
        <end position="557"/>
    </location>
</feature>
<feature type="compositionally biased region" description="Basic and acidic residues" evidence="15">
    <location>
        <begin position="1052"/>
        <end position="1065"/>
    </location>
</feature>
<keyword evidence="10" id="KW-0238">DNA-binding</keyword>
<keyword evidence="6" id="KW-0963">Cytoplasm</keyword>
<feature type="compositionally biased region" description="Basic and acidic residues" evidence="15">
    <location>
        <begin position="1281"/>
        <end position="1291"/>
    </location>
</feature>
<evidence type="ECO:0000259" key="16">
    <source>
        <dbReference type="PROSITE" id="PS50172"/>
    </source>
</evidence>
<dbReference type="GO" id="GO:1902165">
    <property type="term" value="P:regulation of intrinsic apoptotic signaling pathway in response to DNA damage by p53 class mediator"/>
    <property type="evidence" value="ECO:0007669"/>
    <property type="project" value="Ensembl"/>
</dbReference>
<feature type="region of interest" description="Disordered" evidence="15">
    <location>
        <begin position="1034"/>
        <end position="1099"/>
    </location>
</feature>
<feature type="compositionally biased region" description="Polar residues" evidence="15">
    <location>
        <begin position="1034"/>
        <end position="1050"/>
    </location>
</feature>
<feature type="region of interest" description="Disordered" evidence="15">
    <location>
        <begin position="1197"/>
        <end position="1224"/>
    </location>
</feature>
<dbReference type="GO" id="GO:0006270">
    <property type="term" value="P:DNA replication initiation"/>
    <property type="evidence" value="ECO:0007669"/>
    <property type="project" value="TreeGrafter"/>
</dbReference>
<feature type="domain" description="BRCT" evidence="16">
    <location>
        <begin position="145"/>
        <end position="204"/>
    </location>
</feature>
<dbReference type="GO" id="GO:0006281">
    <property type="term" value="P:DNA repair"/>
    <property type="evidence" value="ECO:0007669"/>
    <property type="project" value="UniProtKB-KW"/>
</dbReference>
<dbReference type="PANTHER" id="PTHR13561">
    <property type="entry name" value="DNA REPLICATION REGULATOR DPB11-RELATED"/>
    <property type="match status" value="1"/>
</dbReference>
<dbReference type="PANTHER" id="PTHR13561:SF20">
    <property type="entry name" value="DNA TOPOISOMERASE 2-BINDING PROTEIN 1"/>
    <property type="match status" value="1"/>
</dbReference>
<dbReference type="InterPro" id="IPR044737">
    <property type="entry name" value="TopBP1_BRCT_1"/>
</dbReference>
<dbReference type="GO" id="GO:0005694">
    <property type="term" value="C:chromosome"/>
    <property type="evidence" value="ECO:0007669"/>
    <property type="project" value="UniProtKB-SubCell"/>
</dbReference>
<evidence type="ECO:0000256" key="6">
    <source>
        <dbReference type="ARBA" id="ARBA00022490"/>
    </source>
</evidence>
<proteinExistence type="inferred from homology"/>
<evidence type="ECO:0000256" key="11">
    <source>
        <dbReference type="ARBA" id="ARBA00023204"/>
    </source>
</evidence>
<keyword evidence="18" id="KW-1185">Reference proteome</keyword>
<dbReference type="GO" id="GO:0033314">
    <property type="term" value="P:mitotic DNA replication checkpoint signaling"/>
    <property type="evidence" value="ECO:0007669"/>
    <property type="project" value="TreeGrafter"/>
</dbReference>
<dbReference type="Gene3D" id="3.40.50.10190">
    <property type="entry name" value="BRCT domain"/>
    <property type="match status" value="9"/>
</dbReference>
<evidence type="ECO:0000256" key="2">
    <source>
        <dbReference type="ARBA" id="ARBA00004286"/>
    </source>
</evidence>
<evidence type="ECO:0000256" key="1">
    <source>
        <dbReference type="ARBA" id="ARBA00004123"/>
    </source>
</evidence>
<dbReference type="GO" id="GO:0005813">
    <property type="term" value="C:centrosome"/>
    <property type="evidence" value="ECO:0007669"/>
    <property type="project" value="UniProtKB-SubCell"/>
</dbReference>
<feature type="domain" description="BRCT" evidence="16">
    <location>
        <begin position="377"/>
        <end position="467"/>
    </location>
</feature>
<feature type="domain" description="BRCT" evidence="16">
    <location>
        <begin position="218"/>
        <end position="307"/>
    </location>
</feature>
<keyword evidence="11" id="KW-0234">DNA repair</keyword>
<evidence type="ECO:0000313" key="17">
    <source>
        <dbReference type="Ensembl" id="ENSHBUP00000013107.1"/>
    </source>
</evidence>
<keyword evidence="5" id="KW-0158">Chromosome</keyword>
<evidence type="ECO:0000256" key="14">
    <source>
        <dbReference type="ARBA" id="ARBA00061360"/>
    </source>
</evidence>
<feature type="region of interest" description="Disordered" evidence="15">
    <location>
        <begin position="1278"/>
        <end position="1298"/>
    </location>
</feature>
<dbReference type="InterPro" id="IPR036420">
    <property type="entry name" value="BRCT_dom_sf"/>
</dbReference>
<dbReference type="Pfam" id="PF12738">
    <property type="entry name" value="PTCB-BRCT"/>
    <property type="match status" value="2"/>
</dbReference>
<dbReference type="FunFam" id="3.40.50.10190:FF:000020">
    <property type="entry name" value="DNA topoisomerase II binding protein 1"/>
    <property type="match status" value="1"/>
</dbReference>
<keyword evidence="7" id="KW-0597">Phosphoprotein</keyword>
<feature type="region of interest" description="Disordered" evidence="15">
    <location>
        <begin position="1510"/>
        <end position="1538"/>
    </location>
</feature>
<dbReference type="GO" id="GO:0007095">
    <property type="term" value="P:mitotic G2 DNA damage checkpoint signaling"/>
    <property type="evidence" value="ECO:0007669"/>
    <property type="project" value="TreeGrafter"/>
</dbReference>
<evidence type="ECO:0000256" key="4">
    <source>
        <dbReference type="ARBA" id="ARBA00004647"/>
    </source>
</evidence>
<evidence type="ECO:0000313" key="18">
    <source>
        <dbReference type="Proteomes" id="UP000264840"/>
    </source>
</evidence>
<feature type="domain" description="BRCT" evidence="16">
    <location>
        <begin position="566"/>
        <end position="651"/>
    </location>
</feature>
<dbReference type="FunFam" id="3.40.50.10190:FF:000029">
    <property type="entry name" value="DNA topoisomerase II binding protein 1"/>
    <property type="match status" value="1"/>
</dbReference>
<protein>
    <submittedName>
        <fullName evidence="17">DNA topoisomerase II binding protein 1</fullName>
    </submittedName>
</protein>
<reference evidence="17" key="1">
    <citation type="submission" date="2025-08" db="UniProtKB">
        <authorList>
            <consortium name="Ensembl"/>
        </authorList>
    </citation>
    <scope>IDENTIFICATION</scope>
</reference>
<evidence type="ECO:0000256" key="3">
    <source>
        <dbReference type="ARBA" id="ARBA00004300"/>
    </source>
</evidence>
<dbReference type="Ensembl" id="ENSHBUT00000020730.1">
    <property type="protein sequence ID" value="ENSHBUP00000013107.1"/>
    <property type="gene ID" value="ENSHBUG00000000437.1"/>
</dbReference>
<dbReference type="GO" id="GO:0000922">
    <property type="term" value="C:spindle pole"/>
    <property type="evidence" value="ECO:0007669"/>
    <property type="project" value="UniProtKB-SubCell"/>
</dbReference>
<keyword evidence="12" id="KW-0206">Cytoskeleton</keyword>
<dbReference type="CDD" id="cd17728">
    <property type="entry name" value="BRCT_TopBP1_rpt8"/>
    <property type="match status" value="1"/>
</dbReference>
<feature type="region of interest" description="Disordered" evidence="15">
    <location>
        <begin position="756"/>
        <end position="794"/>
    </location>
</feature>
<organism evidence="17 18">
    <name type="scientific">Haplochromis burtoni</name>
    <name type="common">Burton's mouthbrooder</name>
    <name type="synonym">Chromis burtoni</name>
    <dbReference type="NCBI Taxonomy" id="8153"/>
    <lineage>
        <taxon>Eukaryota</taxon>
        <taxon>Metazoa</taxon>
        <taxon>Chordata</taxon>
        <taxon>Craniata</taxon>
        <taxon>Vertebrata</taxon>
        <taxon>Euteleostomi</taxon>
        <taxon>Actinopterygii</taxon>
        <taxon>Neopterygii</taxon>
        <taxon>Teleostei</taxon>
        <taxon>Neoteleostei</taxon>
        <taxon>Acanthomorphata</taxon>
        <taxon>Ovalentaria</taxon>
        <taxon>Cichlomorphae</taxon>
        <taxon>Cichliformes</taxon>
        <taxon>Cichlidae</taxon>
        <taxon>African cichlids</taxon>
        <taxon>Pseudocrenilabrinae</taxon>
        <taxon>Haplochromini</taxon>
        <taxon>Haplochromis</taxon>
    </lineage>
</organism>
<dbReference type="Pfam" id="PF00533">
    <property type="entry name" value="BRCT"/>
    <property type="match status" value="4"/>
</dbReference>
<dbReference type="Proteomes" id="UP000264840">
    <property type="component" value="Unplaced"/>
</dbReference>
<dbReference type="STRING" id="8153.ENSHBUP00000013107"/>
<feature type="region of interest" description="Disordered" evidence="15">
    <location>
        <begin position="818"/>
        <end position="843"/>
    </location>
</feature>
<evidence type="ECO:0000256" key="5">
    <source>
        <dbReference type="ARBA" id="ARBA00022454"/>
    </source>
</evidence>
<dbReference type="InterPro" id="IPR049542">
    <property type="entry name" value="TopBP1-like_BRCT0"/>
</dbReference>
<dbReference type="CDD" id="cd17727">
    <property type="entry name" value="BRCT_TopBP1_rpt6"/>
    <property type="match status" value="1"/>
</dbReference>
<feature type="region of interest" description="Disordered" evidence="15">
    <location>
        <begin position="1129"/>
        <end position="1155"/>
    </location>
</feature>
<dbReference type="SUPFAM" id="SSF52113">
    <property type="entry name" value="BRCT domain"/>
    <property type="match status" value="6"/>
</dbReference>
<dbReference type="GO" id="GO:0003677">
    <property type="term" value="F:DNA binding"/>
    <property type="evidence" value="ECO:0007669"/>
    <property type="project" value="UniProtKB-KW"/>
</dbReference>
<comment type="subcellular location">
    <subcellularLocation>
        <location evidence="2">Chromosome</location>
    </subcellularLocation>
    <subcellularLocation>
        <location evidence="3">Cytoplasm</location>
        <location evidence="3">Cytoskeleton</location>
        <location evidence="3">Microtubule organizing center</location>
        <location evidence="3">Centrosome</location>
    </subcellularLocation>
    <subcellularLocation>
        <location evidence="4">Cytoplasm</location>
        <location evidence="4">Cytoskeleton</location>
        <location evidence="4">Spindle pole</location>
    </subcellularLocation>
    <subcellularLocation>
        <location evidence="1">Nucleus</location>
    </subcellularLocation>
</comment>
<feature type="compositionally biased region" description="Low complexity" evidence="15">
    <location>
        <begin position="491"/>
        <end position="502"/>
    </location>
</feature>
<evidence type="ECO:0000256" key="8">
    <source>
        <dbReference type="ARBA" id="ARBA00022737"/>
    </source>
</evidence>
<evidence type="ECO:0000256" key="10">
    <source>
        <dbReference type="ARBA" id="ARBA00023125"/>
    </source>
</evidence>
<feature type="domain" description="BRCT" evidence="16">
    <location>
        <begin position="934"/>
        <end position="1025"/>
    </location>
</feature>
<dbReference type="CDD" id="cd18434">
    <property type="entry name" value="BRCT_TopBP1_rpt5"/>
    <property type="match status" value="1"/>
</dbReference>
<evidence type="ECO:0000256" key="13">
    <source>
        <dbReference type="ARBA" id="ARBA00023242"/>
    </source>
</evidence>
<dbReference type="FunFam" id="3.40.50.10190:FF:000023">
    <property type="entry name" value="DNA topoisomerase II binding protein 1"/>
    <property type="match status" value="1"/>
</dbReference>
<dbReference type="Pfam" id="PF21298">
    <property type="entry name" value="TopBP1_BRCT0"/>
    <property type="match status" value="1"/>
</dbReference>
<keyword evidence="9" id="KW-0227">DNA damage</keyword>
<evidence type="ECO:0000256" key="7">
    <source>
        <dbReference type="ARBA" id="ARBA00022553"/>
    </source>
</evidence>
<dbReference type="GeneTree" id="ENSGT00940000157001"/>
<reference evidence="17" key="2">
    <citation type="submission" date="2025-09" db="UniProtKB">
        <authorList>
            <consortium name="Ensembl"/>
        </authorList>
    </citation>
    <scope>IDENTIFICATION</scope>
</reference>
<keyword evidence="8" id="KW-0677">Repeat</keyword>
<feature type="domain" description="BRCT" evidence="16">
    <location>
        <begin position="1410"/>
        <end position="1507"/>
    </location>
</feature>
<dbReference type="FunFam" id="3.40.50.10190:FF:000028">
    <property type="entry name" value="DNA topoisomerase 2-binding protein 1 isoform X1"/>
    <property type="match status" value="1"/>
</dbReference>
<dbReference type="InterPro" id="IPR001357">
    <property type="entry name" value="BRCT_dom"/>
</dbReference>
<dbReference type="InterPro" id="IPR059215">
    <property type="entry name" value="BRCT2_TopBP1-like"/>
</dbReference>
<dbReference type="CDD" id="cd17731">
    <property type="entry name" value="BRCT_TopBP1_rpt2_like"/>
    <property type="match status" value="1"/>
</dbReference>
<evidence type="ECO:0000256" key="12">
    <source>
        <dbReference type="ARBA" id="ARBA00023212"/>
    </source>
</evidence>
<evidence type="ECO:0000256" key="9">
    <source>
        <dbReference type="ARBA" id="ARBA00022763"/>
    </source>
</evidence>
<comment type="similarity">
    <text evidence="14">Belongs to the TOPBP1 family.</text>
</comment>
<dbReference type="CDD" id="cd17738">
    <property type="entry name" value="BRCT_TopBP1_rpt7"/>
    <property type="match status" value="1"/>
</dbReference>
<dbReference type="GO" id="GO:0060216">
    <property type="term" value="P:definitive hemopoiesis"/>
    <property type="evidence" value="ECO:0007669"/>
    <property type="project" value="Ensembl"/>
</dbReference>
<name>A0A3Q2VM83_HAPBU</name>
<feature type="region of interest" description="Disordered" evidence="15">
    <location>
        <begin position="309"/>
        <end position="336"/>
    </location>
</feature>
<dbReference type="SMART" id="SM00292">
    <property type="entry name" value="BRCT"/>
    <property type="match status" value="9"/>
</dbReference>
<dbReference type="FunFam" id="3.40.50.10190:FF:000010">
    <property type="entry name" value="DNA topoisomerase II binding protein 1"/>
    <property type="match status" value="1"/>
</dbReference>
<dbReference type="FunFam" id="3.40.50.10190:FF:000021">
    <property type="entry name" value="DNA topoisomerase II binding protein 1"/>
    <property type="match status" value="1"/>
</dbReference>
<evidence type="ECO:0000256" key="15">
    <source>
        <dbReference type="SAM" id="MobiDB-lite"/>
    </source>
</evidence>
<dbReference type="GO" id="GO:0005634">
    <property type="term" value="C:nucleus"/>
    <property type="evidence" value="ECO:0007669"/>
    <property type="project" value="UniProtKB-SubCell"/>
</dbReference>